<dbReference type="GO" id="GO:0071555">
    <property type="term" value="P:cell wall organization"/>
    <property type="evidence" value="ECO:0007669"/>
    <property type="project" value="TreeGrafter"/>
</dbReference>
<dbReference type="GO" id="GO:0071972">
    <property type="term" value="F:peptidoglycan L,D-transpeptidase activity"/>
    <property type="evidence" value="ECO:0007669"/>
    <property type="project" value="TreeGrafter"/>
</dbReference>
<evidence type="ECO:0000313" key="2">
    <source>
        <dbReference type="EMBL" id="KJD43541.1"/>
    </source>
</evidence>
<gene>
    <name evidence="2" type="ORF">QD47_22205</name>
</gene>
<dbReference type="SUPFAM" id="SSF56519">
    <property type="entry name" value="Penicillin binding protein dimerisation domain"/>
    <property type="match status" value="1"/>
</dbReference>
<dbReference type="RefSeq" id="WP_044648171.1">
    <property type="nucleotide sequence ID" value="NZ_JTHP01000055.1"/>
</dbReference>
<dbReference type="InterPro" id="IPR050515">
    <property type="entry name" value="Beta-lactam/transpept"/>
</dbReference>
<sequence>MRVPRRGSSFIRKRRIAYMAVGITALLLLLLLRLAWIQGTAGIHMSAYGGHSLKEMSVRQRQEGIAIDSGRGQFTDRYGRPLTGSVAWTPVLFPDVDGKTALHGEQLAKLLRTNKNELLSRWKRLQSPLLWRDGRGEPLHIKPDEVDQLLSLAPSLVELVPYSIRYNNVPNDKQWLGFLYERPDRPGQLPIGAAGLERTLEPLLSGVGETFVSRFVDAQRRPLAHAPLRVSAPSNDHYPLQVQTTIDLPLQQQLEKLTETNHLAEGAVVVLDAGNADVLAMVSRPFYNPGRVDPQQTTGWSNRALKAVTPGSIFKLVTAAAALESGVAQPKEQFHCHGTYGKYGLACWKKEGHGTLNLEEGLAVSCNIVFAHLGERLSPAQIEATASALGLSRTVGWQERNLAGMAQFSPLDHEEKGAIFGSHTHATDPGVRVQTAIGQRDVLVTPLQAANLIVTLLHNGQVHAPRLVKHIGYADGGTLLDLPAHASPSPEGSHPIHASTARTLREAMEKVVAHGTGASLRGKSWHLAGKSGTAQALKDGQPVNHQWFIGYGPVEHPRYAVAVLVQNAPQHSANQATALFGQVMDLLAQFSSVPREATRSSS</sequence>
<dbReference type="Gene3D" id="3.40.710.10">
    <property type="entry name" value="DD-peptidase/beta-lactamase superfamily"/>
    <property type="match status" value="1"/>
</dbReference>
<feature type="domain" description="Penicillin-binding protein transpeptidase" evidence="1">
    <location>
        <begin position="266"/>
        <end position="585"/>
    </location>
</feature>
<dbReference type="GO" id="GO:0005886">
    <property type="term" value="C:plasma membrane"/>
    <property type="evidence" value="ECO:0007669"/>
    <property type="project" value="TreeGrafter"/>
</dbReference>
<dbReference type="PANTHER" id="PTHR30627:SF24">
    <property type="entry name" value="PENICILLIN-BINDING PROTEIN 4B"/>
    <property type="match status" value="1"/>
</dbReference>
<dbReference type="EMBL" id="JTHP01000055">
    <property type="protein sequence ID" value="KJD43541.1"/>
    <property type="molecule type" value="Genomic_DNA"/>
</dbReference>
<dbReference type="InterPro" id="IPR012338">
    <property type="entry name" value="Beta-lactam/transpept-like"/>
</dbReference>
<dbReference type="AlphaFoldDB" id="A0A0D7WWH7"/>
<evidence type="ECO:0000313" key="3">
    <source>
        <dbReference type="Proteomes" id="UP000032534"/>
    </source>
</evidence>
<keyword evidence="3" id="KW-1185">Reference proteome</keyword>
<proteinExistence type="predicted"/>
<protein>
    <submittedName>
        <fullName evidence="2">Penicillin-binding protein</fullName>
    </submittedName>
</protein>
<name>A0A0D7WWH7_9BACL</name>
<organism evidence="2 3">
    <name type="scientific">Paenibacillus terrae</name>
    <dbReference type="NCBI Taxonomy" id="159743"/>
    <lineage>
        <taxon>Bacteria</taxon>
        <taxon>Bacillati</taxon>
        <taxon>Bacillota</taxon>
        <taxon>Bacilli</taxon>
        <taxon>Bacillales</taxon>
        <taxon>Paenibacillaceae</taxon>
        <taxon>Paenibacillus</taxon>
    </lineage>
</organism>
<dbReference type="GO" id="GO:0008658">
    <property type="term" value="F:penicillin binding"/>
    <property type="evidence" value="ECO:0007669"/>
    <property type="project" value="InterPro"/>
</dbReference>
<dbReference type="InterPro" id="IPR001460">
    <property type="entry name" value="PCN-bd_Tpept"/>
</dbReference>
<comment type="caution">
    <text evidence="2">The sequence shown here is derived from an EMBL/GenBank/DDBJ whole genome shotgun (WGS) entry which is preliminary data.</text>
</comment>
<accession>A0A0D7WWH7</accession>
<reference evidence="2 3" key="1">
    <citation type="submission" date="2014-11" db="EMBL/GenBank/DDBJ databases">
        <title>Draft Genome Sequences of Paenibacillus polymyxa NRRL B-30509 and Paenibacillus terrae NRRL B-30644, Strains from a Poultry Environment that Produce Tridecaptin A and Paenicidins.</title>
        <authorList>
            <person name="van Belkum M.J."/>
            <person name="Lohans C.T."/>
            <person name="Vederas J.C."/>
        </authorList>
    </citation>
    <scope>NUCLEOTIDE SEQUENCE [LARGE SCALE GENOMIC DNA]</scope>
    <source>
        <strain evidence="2 3">NRRL B-30644</strain>
    </source>
</reference>
<dbReference type="Pfam" id="PF00905">
    <property type="entry name" value="Transpeptidase"/>
    <property type="match status" value="1"/>
</dbReference>
<dbReference type="SUPFAM" id="SSF56601">
    <property type="entry name" value="beta-lactamase/transpeptidase-like"/>
    <property type="match status" value="1"/>
</dbReference>
<dbReference type="InterPro" id="IPR036138">
    <property type="entry name" value="PBP_dimer_sf"/>
</dbReference>
<dbReference type="PATRIC" id="fig|159743.3.peg.4938"/>
<evidence type="ECO:0000259" key="1">
    <source>
        <dbReference type="Pfam" id="PF00905"/>
    </source>
</evidence>
<dbReference type="PANTHER" id="PTHR30627">
    <property type="entry name" value="PEPTIDOGLYCAN D,D-TRANSPEPTIDASE"/>
    <property type="match status" value="1"/>
</dbReference>
<dbReference type="Proteomes" id="UP000032534">
    <property type="component" value="Unassembled WGS sequence"/>
</dbReference>
<dbReference type="Gene3D" id="3.90.1310.10">
    <property type="entry name" value="Penicillin-binding protein 2a (Domain 2)"/>
    <property type="match status" value="1"/>
</dbReference>